<evidence type="ECO:0000256" key="1">
    <source>
        <dbReference type="SAM" id="MobiDB-lite"/>
    </source>
</evidence>
<dbReference type="Proteomes" id="UP001458880">
    <property type="component" value="Unassembled WGS sequence"/>
</dbReference>
<feature type="compositionally biased region" description="Polar residues" evidence="1">
    <location>
        <begin position="64"/>
        <end position="80"/>
    </location>
</feature>
<gene>
    <name evidence="2" type="ORF">QE152_g7310</name>
</gene>
<keyword evidence="3" id="KW-1185">Reference proteome</keyword>
<reference evidence="2 3" key="1">
    <citation type="journal article" date="2024" name="BMC Genomics">
        <title>De novo assembly and annotation of Popillia japonica's genome with initial clues to its potential as an invasive pest.</title>
        <authorList>
            <person name="Cucini C."/>
            <person name="Boschi S."/>
            <person name="Funari R."/>
            <person name="Cardaioli E."/>
            <person name="Iannotti N."/>
            <person name="Marturano G."/>
            <person name="Paoli F."/>
            <person name="Bruttini M."/>
            <person name="Carapelli A."/>
            <person name="Frati F."/>
            <person name="Nardi F."/>
        </authorList>
    </citation>
    <scope>NUCLEOTIDE SEQUENCE [LARGE SCALE GENOMIC DNA]</scope>
    <source>
        <strain evidence="2">DMR45628</strain>
    </source>
</reference>
<feature type="region of interest" description="Disordered" evidence="1">
    <location>
        <begin position="1"/>
        <end position="95"/>
    </location>
</feature>
<organism evidence="2 3">
    <name type="scientific">Popillia japonica</name>
    <name type="common">Japanese beetle</name>
    <dbReference type="NCBI Taxonomy" id="7064"/>
    <lineage>
        <taxon>Eukaryota</taxon>
        <taxon>Metazoa</taxon>
        <taxon>Ecdysozoa</taxon>
        <taxon>Arthropoda</taxon>
        <taxon>Hexapoda</taxon>
        <taxon>Insecta</taxon>
        <taxon>Pterygota</taxon>
        <taxon>Neoptera</taxon>
        <taxon>Endopterygota</taxon>
        <taxon>Coleoptera</taxon>
        <taxon>Polyphaga</taxon>
        <taxon>Scarabaeiformia</taxon>
        <taxon>Scarabaeidae</taxon>
        <taxon>Rutelinae</taxon>
        <taxon>Popillia</taxon>
    </lineage>
</organism>
<protein>
    <submittedName>
        <fullName evidence="2">Uncharacterized protein</fullName>
    </submittedName>
</protein>
<evidence type="ECO:0000313" key="2">
    <source>
        <dbReference type="EMBL" id="KAK9745012.1"/>
    </source>
</evidence>
<dbReference type="AlphaFoldDB" id="A0AAW1MFK9"/>
<sequence>MCDIDSGAAGRRDARAFVGGWGDGGEERGSAGGTRPSLAGSRTAGCTQGAHAGGRGREEKKKQPLQQQHSSGRVGQQTRQAGRPTSERNTTGRGNTSLDAVVVVVIIFAREKHHHPFSQIYRAFRFPNGSTVGRRRVRLLKPSSISGKTVVD</sequence>
<comment type="caution">
    <text evidence="2">The sequence shown here is derived from an EMBL/GenBank/DDBJ whole genome shotgun (WGS) entry which is preliminary data.</text>
</comment>
<accession>A0AAW1MFK9</accession>
<dbReference type="EMBL" id="JASPKY010000053">
    <property type="protein sequence ID" value="KAK9745012.1"/>
    <property type="molecule type" value="Genomic_DNA"/>
</dbReference>
<evidence type="ECO:0000313" key="3">
    <source>
        <dbReference type="Proteomes" id="UP001458880"/>
    </source>
</evidence>
<proteinExistence type="predicted"/>
<name>A0AAW1MFK9_POPJA</name>